<gene>
    <name evidence="3" type="ORF">ColLi_03747</name>
</gene>
<evidence type="ECO:0000313" key="3">
    <source>
        <dbReference type="EMBL" id="GJC80909.1"/>
    </source>
</evidence>
<sequence length="224" mass="24547">MDYFLCCVALAALAHSVQAVPGTFSLPVELHGQPQLIQRATGPKKITLINNQKDMSDKYYGIKVEVGTPPQELTLALNTRSSDTCFWTTPILIAQGFSKFKPEKSTTFINGSFGTTEVTYGDPTTYPPSNVTYHLNYFEDVFRISGATIPNQRFGIPDPEGGSLLSIGPNLQLGYGAGKPFNTIVDNLVTQGVIASRTYSLDLRTFDDNKGQKNRLSARSYAFC</sequence>
<keyword evidence="4" id="KW-1185">Reference proteome</keyword>
<feature type="signal peptide" evidence="1">
    <location>
        <begin position="1"/>
        <end position="19"/>
    </location>
</feature>
<dbReference type="SUPFAM" id="SSF50630">
    <property type="entry name" value="Acid proteases"/>
    <property type="match status" value="1"/>
</dbReference>
<accession>A0AA37GH72</accession>
<name>A0AA37GH72_9PEZI</name>
<dbReference type="AlphaFoldDB" id="A0AA37GH72"/>
<dbReference type="CDD" id="cd05471">
    <property type="entry name" value="pepsin_like"/>
    <property type="match status" value="1"/>
</dbReference>
<dbReference type="EMBL" id="BPPX01000006">
    <property type="protein sequence ID" value="GJC80909.1"/>
    <property type="molecule type" value="Genomic_DNA"/>
</dbReference>
<dbReference type="Gene3D" id="2.40.70.10">
    <property type="entry name" value="Acid Proteases"/>
    <property type="match status" value="1"/>
</dbReference>
<evidence type="ECO:0000259" key="2">
    <source>
        <dbReference type="PROSITE" id="PS51767"/>
    </source>
</evidence>
<reference evidence="3 4" key="1">
    <citation type="submission" date="2021-07" db="EMBL/GenBank/DDBJ databases">
        <title>Genome data of Colletotrichum spaethianum.</title>
        <authorList>
            <person name="Utami Y.D."/>
            <person name="Hiruma K."/>
        </authorList>
    </citation>
    <scope>NUCLEOTIDE SEQUENCE [LARGE SCALE GENOMIC DNA]</scope>
    <source>
        <strain evidence="3 4">MAFF 242679</strain>
    </source>
</reference>
<evidence type="ECO:0000313" key="4">
    <source>
        <dbReference type="Proteomes" id="UP001055172"/>
    </source>
</evidence>
<dbReference type="InterPro" id="IPR034164">
    <property type="entry name" value="Pepsin-like_dom"/>
</dbReference>
<protein>
    <submittedName>
        <fullName evidence="3">Rhizopuspepsin-1</fullName>
    </submittedName>
</protein>
<feature type="domain" description="Peptidase A1" evidence="2">
    <location>
        <begin position="60"/>
        <end position="224"/>
    </location>
</feature>
<organism evidence="3 4">
    <name type="scientific">Colletotrichum liriopes</name>
    <dbReference type="NCBI Taxonomy" id="708192"/>
    <lineage>
        <taxon>Eukaryota</taxon>
        <taxon>Fungi</taxon>
        <taxon>Dikarya</taxon>
        <taxon>Ascomycota</taxon>
        <taxon>Pezizomycotina</taxon>
        <taxon>Sordariomycetes</taxon>
        <taxon>Hypocreomycetidae</taxon>
        <taxon>Glomerellales</taxon>
        <taxon>Glomerellaceae</taxon>
        <taxon>Colletotrichum</taxon>
        <taxon>Colletotrichum spaethianum species complex</taxon>
    </lineage>
</organism>
<dbReference type="InterPro" id="IPR033121">
    <property type="entry name" value="PEPTIDASE_A1"/>
</dbReference>
<comment type="caution">
    <text evidence="3">The sequence shown here is derived from an EMBL/GenBank/DDBJ whole genome shotgun (WGS) entry which is preliminary data.</text>
</comment>
<proteinExistence type="predicted"/>
<dbReference type="Pfam" id="PF00026">
    <property type="entry name" value="Asp"/>
    <property type="match status" value="1"/>
</dbReference>
<dbReference type="Proteomes" id="UP001055172">
    <property type="component" value="Unassembled WGS sequence"/>
</dbReference>
<keyword evidence="1" id="KW-0732">Signal</keyword>
<feature type="chain" id="PRO_5041425094" evidence="1">
    <location>
        <begin position="20"/>
        <end position="224"/>
    </location>
</feature>
<dbReference type="PROSITE" id="PS51767">
    <property type="entry name" value="PEPTIDASE_A1"/>
    <property type="match status" value="1"/>
</dbReference>
<dbReference type="InterPro" id="IPR021109">
    <property type="entry name" value="Peptidase_aspartic_dom_sf"/>
</dbReference>
<evidence type="ECO:0000256" key="1">
    <source>
        <dbReference type="SAM" id="SignalP"/>
    </source>
</evidence>